<keyword evidence="4" id="KW-0804">Transcription</keyword>
<evidence type="ECO:0000313" key="6">
    <source>
        <dbReference type="EMBL" id="ONH28798.1"/>
    </source>
</evidence>
<dbReference type="GO" id="GO:0000976">
    <property type="term" value="F:transcription cis-regulatory region binding"/>
    <property type="evidence" value="ECO:0007669"/>
    <property type="project" value="TreeGrafter"/>
</dbReference>
<dbReference type="Gene3D" id="3.40.190.10">
    <property type="entry name" value="Periplasmic binding protein-like II"/>
    <property type="match status" value="2"/>
</dbReference>
<organism evidence="6 7">
    <name type="scientific">Pseudofrankia asymbiotica</name>
    <dbReference type="NCBI Taxonomy" id="1834516"/>
    <lineage>
        <taxon>Bacteria</taxon>
        <taxon>Bacillati</taxon>
        <taxon>Actinomycetota</taxon>
        <taxon>Actinomycetes</taxon>
        <taxon>Frankiales</taxon>
        <taxon>Frankiaceae</taxon>
        <taxon>Pseudofrankia</taxon>
    </lineage>
</organism>
<evidence type="ECO:0000313" key="7">
    <source>
        <dbReference type="Proteomes" id="UP000188929"/>
    </source>
</evidence>
<feature type="domain" description="HTH lysR-type" evidence="5">
    <location>
        <begin position="8"/>
        <end position="65"/>
    </location>
</feature>
<dbReference type="InterPro" id="IPR005119">
    <property type="entry name" value="LysR_subst-bd"/>
</dbReference>
<dbReference type="Proteomes" id="UP000188929">
    <property type="component" value="Unassembled WGS sequence"/>
</dbReference>
<accession>A0A1V2I8T4</accession>
<reference evidence="7" key="1">
    <citation type="submission" date="2016-10" db="EMBL/GenBank/DDBJ databases">
        <title>Frankia sp. NRRL B-16386 Genome sequencing.</title>
        <authorList>
            <person name="Ghodhbane-Gtari F."/>
            <person name="Swanson E."/>
            <person name="Gueddou A."/>
            <person name="Hezbri K."/>
            <person name="Ktari K."/>
            <person name="Nouioui I."/>
            <person name="Morris K."/>
            <person name="Simpson S."/>
            <person name="Abebe-Akele F."/>
            <person name="Thomas K."/>
            <person name="Gtari M."/>
            <person name="Tisa L.S."/>
        </authorList>
    </citation>
    <scope>NUCLEOTIDE SEQUENCE [LARGE SCALE GENOMIC DNA]</scope>
    <source>
        <strain evidence="7">NRRL B-16386</strain>
    </source>
</reference>
<dbReference type="PRINTS" id="PR00039">
    <property type="entry name" value="HTHLYSR"/>
</dbReference>
<dbReference type="RefSeq" id="WP_076818389.1">
    <property type="nucleotide sequence ID" value="NZ_MOMC01000037.1"/>
</dbReference>
<dbReference type="Pfam" id="PF00126">
    <property type="entry name" value="HTH_1"/>
    <property type="match status" value="1"/>
</dbReference>
<evidence type="ECO:0000256" key="3">
    <source>
        <dbReference type="ARBA" id="ARBA00023125"/>
    </source>
</evidence>
<evidence type="ECO:0000259" key="5">
    <source>
        <dbReference type="PROSITE" id="PS50931"/>
    </source>
</evidence>
<proteinExistence type="inferred from homology"/>
<protein>
    <submittedName>
        <fullName evidence="6">LysR family transcriptional regulator</fullName>
    </submittedName>
</protein>
<dbReference type="PROSITE" id="PS50931">
    <property type="entry name" value="HTH_LYSR"/>
    <property type="match status" value="1"/>
</dbReference>
<dbReference type="Pfam" id="PF03466">
    <property type="entry name" value="LysR_substrate"/>
    <property type="match status" value="1"/>
</dbReference>
<name>A0A1V2I8T4_9ACTN</name>
<gene>
    <name evidence="6" type="ORF">BL253_18325</name>
</gene>
<dbReference type="STRING" id="1834516.BL253_18325"/>
<feature type="unsure residue" description="D or N" evidence="6">
    <location>
        <position position="95"/>
    </location>
</feature>
<dbReference type="EMBL" id="MOMC01000037">
    <property type="protein sequence ID" value="ONH28798.1"/>
    <property type="molecule type" value="Genomic_DNA"/>
</dbReference>
<dbReference type="GO" id="GO:0003700">
    <property type="term" value="F:DNA-binding transcription factor activity"/>
    <property type="evidence" value="ECO:0007669"/>
    <property type="project" value="InterPro"/>
</dbReference>
<dbReference type="InterPro" id="IPR036390">
    <property type="entry name" value="WH_DNA-bd_sf"/>
</dbReference>
<dbReference type="InterPro" id="IPR000847">
    <property type="entry name" value="LysR_HTH_N"/>
</dbReference>
<dbReference type="Gene3D" id="1.10.10.10">
    <property type="entry name" value="Winged helix-like DNA-binding domain superfamily/Winged helix DNA-binding domain"/>
    <property type="match status" value="1"/>
</dbReference>
<evidence type="ECO:0000256" key="2">
    <source>
        <dbReference type="ARBA" id="ARBA00023015"/>
    </source>
</evidence>
<dbReference type="OrthoDB" id="9808620at2"/>
<evidence type="ECO:0000256" key="1">
    <source>
        <dbReference type="ARBA" id="ARBA00009437"/>
    </source>
</evidence>
<sequence length="307" mass="32002">MPLPSWATDLATLDLLLSVAETGSVGRAAQAHGISQPSASERLARLERRLGVPLLVRTRRGSTLTPTGEAVVAWIHPVVDAAQTLADGVLALRADQRARLRITASLTVAEYLLPRWLMVLRRGHADLEISASVANSEDVCAAIRSGRADLGFVESPDVPADLGRRVVGTDGLALVVAARYPLAARAERGLRASDLIEVPLLLREPGSGTRETFLRALAGALGRTPPIHRATSLGSTATILATVRAGGGVGVVSARAAAADLATGELVRLRVADLTLVRPLHAVWSGHAPTPLAAELIGLAIGLPTPD</sequence>
<dbReference type="PANTHER" id="PTHR30126">
    <property type="entry name" value="HTH-TYPE TRANSCRIPTIONAL REGULATOR"/>
    <property type="match status" value="1"/>
</dbReference>
<evidence type="ECO:0000256" key="4">
    <source>
        <dbReference type="ARBA" id="ARBA00023163"/>
    </source>
</evidence>
<dbReference type="SUPFAM" id="SSF53850">
    <property type="entry name" value="Periplasmic binding protein-like II"/>
    <property type="match status" value="1"/>
</dbReference>
<dbReference type="SUPFAM" id="SSF46785">
    <property type="entry name" value="Winged helix' DNA-binding domain"/>
    <property type="match status" value="1"/>
</dbReference>
<comment type="caution">
    <text evidence="6">The sequence shown here is derived from an EMBL/GenBank/DDBJ whole genome shotgun (WGS) entry which is preliminary data.</text>
</comment>
<dbReference type="InterPro" id="IPR036388">
    <property type="entry name" value="WH-like_DNA-bd_sf"/>
</dbReference>
<comment type="similarity">
    <text evidence="1">Belongs to the LysR transcriptional regulatory family.</text>
</comment>
<dbReference type="PANTHER" id="PTHR30126:SF39">
    <property type="entry name" value="HTH-TYPE TRANSCRIPTIONAL REGULATOR CYSL"/>
    <property type="match status" value="1"/>
</dbReference>
<dbReference type="AlphaFoldDB" id="A0A1V2I8T4"/>
<keyword evidence="3" id="KW-0238">DNA-binding</keyword>
<keyword evidence="7" id="KW-1185">Reference proteome</keyword>
<keyword evidence="2" id="KW-0805">Transcription regulation</keyword>